<dbReference type="SUPFAM" id="SSF55060">
    <property type="entry name" value="GHMP Kinase, C-terminal domain"/>
    <property type="match status" value="1"/>
</dbReference>
<dbReference type="Pfam" id="PF00288">
    <property type="entry name" value="GHMP_kinases_N"/>
    <property type="match status" value="1"/>
</dbReference>
<reference evidence="16" key="2">
    <citation type="submission" date="2020-09" db="EMBL/GenBank/DDBJ databases">
        <authorList>
            <person name="Sun Q."/>
            <person name="Zhou Y."/>
        </authorList>
    </citation>
    <scope>NUCLEOTIDE SEQUENCE</scope>
    <source>
        <strain evidence="16">CGMCC 1.15371</strain>
    </source>
</reference>
<dbReference type="GO" id="GO:0009088">
    <property type="term" value="P:threonine biosynthetic process"/>
    <property type="evidence" value="ECO:0007669"/>
    <property type="project" value="UniProtKB-UniRule"/>
</dbReference>
<dbReference type="UniPathway" id="UPA00050">
    <property type="reaction ID" value="UER00064"/>
</dbReference>
<dbReference type="EMBL" id="BMIR01000007">
    <property type="protein sequence ID" value="GGE40514.1"/>
    <property type="molecule type" value="Genomic_DNA"/>
</dbReference>
<protein>
    <recommendedName>
        <fullName evidence="4 13">Homoserine kinase</fullName>
        <shortName evidence="13">HK</shortName>
        <shortName evidence="13">HSK</shortName>
        <ecNumber evidence="3 13">2.7.1.39</ecNumber>
    </recommendedName>
</protein>
<dbReference type="Pfam" id="PF08544">
    <property type="entry name" value="GHMP_kinases_C"/>
    <property type="match status" value="1"/>
</dbReference>
<comment type="similarity">
    <text evidence="2 13">Belongs to the GHMP kinase family. Homoserine kinase subfamily.</text>
</comment>
<dbReference type="InterPro" id="IPR000870">
    <property type="entry name" value="Homoserine_kinase"/>
</dbReference>
<keyword evidence="8 13" id="KW-0547">Nucleotide-binding</keyword>
<dbReference type="EC" id="2.7.1.39" evidence="3 13"/>
<evidence type="ECO:0000256" key="1">
    <source>
        <dbReference type="ARBA" id="ARBA00005015"/>
    </source>
</evidence>
<dbReference type="PANTHER" id="PTHR20861">
    <property type="entry name" value="HOMOSERINE/4-DIPHOSPHOCYTIDYL-2-C-METHYL-D-ERYTHRITOL KINASE"/>
    <property type="match status" value="1"/>
</dbReference>
<dbReference type="SUPFAM" id="SSF54211">
    <property type="entry name" value="Ribosomal protein S5 domain 2-like"/>
    <property type="match status" value="1"/>
</dbReference>
<dbReference type="InterPro" id="IPR036554">
    <property type="entry name" value="GHMP_kinase_C_sf"/>
</dbReference>
<evidence type="ECO:0000256" key="5">
    <source>
        <dbReference type="ARBA" id="ARBA00022605"/>
    </source>
</evidence>
<comment type="pathway">
    <text evidence="1 13">Amino-acid biosynthesis; L-threonine biosynthesis; L-threonine from L-aspartate: step 4/5.</text>
</comment>
<dbReference type="Gene3D" id="3.30.70.890">
    <property type="entry name" value="GHMP kinase, C-terminal domain"/>
    <property type="match status" value="1"/>
</dbReference>
<keyword evidence="6 13" id="KW-0808">Transferase</keyword>
<evidence type="ECO:0000256" key="9">
    <source>
        <dbReference type="ARBA" id="ARBA00022777"/>
    </source>
</evidence>
<dbReference type="PROSITE" id="PS00627">
    <property type="entry name" value="GHMP_KINASES_ATP"/>
    <property type="match status" value="1"/>
</dbReference>
<evidence type="ECO:0000256" key="13">
    <source>
        <dbReference type="HAMAP-Rule" id="MF_00384"/>
    </source>
</evidence>
<keyword evidence="10 13" id="KW-0067">ATP-binding</keyword>
<evidence type="ECO:0000256" key="3">
    <source>
        <dbReference type="ARBA" id="ARBA00012078"/>
    </source>
</evidence>
<dbReference type="GO" id="GO:0004413">
    <property type="term" value="F:homoserine kinase activity"/>
    <property type="evidence" value="ECO:0007669"/>
    <property type="project" value="UniProtKB-UniRule"/>
</dbReference>
<dbReference type="GO" id="GO:0005737">
    <property type="term" value="C:cytoplasm"/>
    <property type="evidence" value="ECO:0007669"/>
    <property type="project" value="UniProtKB-SubCell"/>
</dbReference>
<comment type="function">
    <text evidence="12 13">Catalyzes the ATP-dependent phosphorylation of L-homoserine to L-homoserine phosphate.</text>
</comment>
<proteinExistence type="inferred from homology"/>
<evidence type="ECO:0000256" key="10">
    <source>
        <dbReference type="ARBA" id="ARBA00022840"/>
    </source>
</evidence>
<dbReference type="PANTHER" id="PTHR20861:SF1">
    <property type="entry name" value="HOMOSERINE KINASE"/>
    <property type="match status" value="1"/>
</dbReference>
<keyword evidence="7 13" id="KW-0791">Threonine biosynthesis</keyword>
<evidence type="ECO:0000256" key="8">
    <source>
        <dbReference type="ARBA" id="ARBA00022741"/>
    </source>
</evidence>
<feature type="domain" description="GHMP kinase C-terminal" evidence="15">
    <location>
        <begin position="202"/>
        <end position="279"/>
    </location>
</feature>
<comment type="subcellular location">
    <subcellularLocation>
        <location evidence="13">Cytoplasm</location>
    </subcellularLocation>
</comment>
<dbReference type="InterPro" id="IPR020568">
    <property type="entry name" value="Ribosomal_Su5_D2-typ_SF"/>
</dbReference>
<accession>A0A8J2VNG2</accession>
<feature type="binding site" evidence="13">
    <location>
        <begin position="89"/>
        <end position="99"/>
    </location>
    <ligand>
        <name>ATP</name>
        <dbReference type="ChEBI" id="CHEBI:30616"/>
    </ligand>
</feature>
<feature type="domain" description="GHMP kinase N-terminal" evidence="14">
    <location>
        <begin position="58"/>
        <end position="142"/>
    </location>
</feature>
<dbReference type="RefSeq" id="WP_188692727.1">
    <property type="nucleotide sequence ID" value="NZ_BMIR01000007.1"/>
</dbReference>
<dbReference type="NCBIfam" id="TIGR00191">
    <property type="entry name" value="thrB"/>
    <property type="match status" value="1"/>
</dbReference>
<comment type="catalytic activity">
    <reaction evidence="11 13">
        <text>L-homoserine + ATP = O-phospho-L-homoserine + ADP + H(+)</text>
        <dbReference type="Rhea" id="RHEA:13985"/>
        <dbReference type="ChEBI" id="CHEBI:15378"/>
        <dbReference type="ChEBI" id="CHEBI:30616"/>
        <dbReference type="ChEBI" id="CHEBI:57476"/>
        <dbReference type="ChEBI" id="CHEBI:57590"/>
        <dbReference type="ChEBI" id="CHEBI:456216"/>
        <dbReference type="EC" id="2.7.1.39"/>
    </reaction>
</comment>
<dbReference type="Gene3D" id="3.30.230.10">
    <property type="match status" value="1"/>
</dbReference>
<dbReference type="InterPro" id="IPR013750">
    <property type="entry name" value="GHMP_kinase_C_dom"/>
</dbReference>
<dbReference type="InterPro" id="IPR014721">
    <property type="entry name" value="Ribsml_uS5_D2-typ_fold_subgr"/>
</dbReference>
<evidence type="ECO:0000256" key="12">
    <source>
        <dbReference type="ARBA" id="ARBA00049954"/>
    </source>
</evidence>
<keyword evidence="13" id="KW-0963">Cytoplasm</keyword>
<keyword evidence="9 13" id="KW-0418">Kinase</keyword>
<dbReference type="PRINTS" id="PR00958">
    <property type="entry name" value="HOMSERKINASE"/>
</dbReference>
<sequence>MKRWKMRVPGSTANLGTGFDSIGLAIDRYLTLDIHWANDWNFSYVTPGHEMLPNGKANLIYKTLVYTLNHWDVEADDRACHVTIESELPLARGLGSSAAAIVAGIELANILYELRLTSEEKVRVASLLEGHPDNAAASVYGGLTIGTHDDTETVVLPCGSIDVDLICVVPDEQLLTEASRQVLPEYMNFRKAIKGSSLANVMVAALLRGDYEKAGEMMIRDVFHQPYRHSLVPHLLPLIEFASERHIYGVALSGAGPAVMCYVKKGTGPAILSDLQHAFNRYEMELLQIDREGVMVERIE</sequence>
<gene>
    <name evidence="13 16" type="primary">thrB</name>
    <name evidence="16" type="ORF">GCM10011391_19110</name>
</gene>
<evidence type="ECO:0000256" key="7">
    <source>
        <dbReference type="ARBA" id="ARBA00022697"/>
    </source>
</evidence>
<evidence type="ECO:0000256" key="4">
    <source>
        <dbReference type="ARBA" id="ARBA00017858"/>
    </source>
</evidence>
<evidence type="ECO:0000259" key="14">
    <source>
        <dbReference type="Pfam" id="PF00288"/>
    </source>
</evidence>
<dbReference type="PIRSF" id="PIRSF000676">
    <property type="entry name" value="Homoser_kin"/>
    <property type="match status" value="1"/>
</dbReference>
<reference evidence="16" key="1">
    <citation type="journal article" date="2014" name="Int. J. Syst. Evol. Microbiol.">
        <title>Complete genome sequence of Corynebacterium casei LMG S-19264T (=DSM 44701T), isolated from a smear-ripened cheese.</title>
        <authorList>
            <consortium name="US DOE Joint Genome Institute (JGI-PGF)"/>
            <person name="Walter F."/>
            <person name="Albersmeier A."/>
            <person name="Kalinowski J."/>
            <person name="Ruckert C."/>
        </authorList>
    </citation>
    <scope>NUCLEOTIDE SEQUENCE</scope>
    <source>
        <strain evidence="16">CGMCC 1.15371</strain>
    </source>
</reference>
<dbReference type="Proteomes" id="UP000628775">
    <property type="component" value="Unassembled WGS sequence"/>
</dbReference>
<dbReference type="InterPro" id="IPR006203">
    <property type="entry name" value="GHMP_knse_ATP-bd_CS"/>
</dbReference>
<dbReference type="AlphaFoldDB" id="A0A8J2VNG2"/>
<keyword evidence="5 13" id="KW-0028">Amino-acid biosynthesis</keyword>
<dbReference type="HAMAP" id="MF_00384">
    <property type="entry name" value="Homoser_kinase"/>
    <property type="match status" value="1"/>
</dbReference>
<evidence type="ECO:0000256" key="6">
    <source>
        <dbReference type="ARBA" id="ARBA00022679"/>
    </source>
</evidence>
<dbReference type="GO" id="GO:0005524">
    <property type="term" value="F:ATP binding"/>
    <property type="evidence" value="ECO:0007669"/>
    <property type="project" value="UniProtKB-UniRule"/>
</dbReference>
<keyword evidence="17" id="KW-1185">Reference proteome</keyword>
<evidence type="ECO:0000259" key="15">
    <source>
        <dbReference type="Pfam" id="PF08544"/>
    </source>
</evidence>
<evidence type="ECO:0000256" key="2">
    <source>
        <dbReference type="ARBA" id="ARBA00007370"/>
    </source>
</evidence>
<organism evidence="16 17">
    <name type="scientific">Pullulanibacillus camelliae</name>
    <dbReference type="NCBI Taxonomy" id="1707096"/>
    <lineage>
        <taxon>Bacteria</taxon>
        <taxon>Bacillati</taxon>
        <taxon>Bacillota</taxon>
        <taxon>Bacilli</taxon>
        <taxon>Bacillales</taxon>
        <taxon>Sporolactobacillaceae</taxon>
        <taxon>Pullulanibacillus</taxon>
    </lineage>
</organism>
<evidence type="ECO:0000313" key="16">
    <source>
        <dbReference type="EMBL" id="GGE40514.1"/>
    </source>
</evidence>
<comment type="caution">
    <text evidence="16">The sequence shown here is derived from an EMBL/GenBank/DDBJ whole genome shotgun (WGS) entry which is preliminary data.</text>
</comment>
<evidence type="ECO:0000256" key="11">
    <source>
        <dbReference type="ARBA" id="ARBA00049375"/>
    </source>
</evidence>
<dbReference type="InterPro" id="IPR006204">
    <property type="entry name" value="GHMP_kinase_N_dom"/>
</dbReference>
<name>A0A8J2VNG2_9BACL</name>
<evidence type="ECO:0000313" key="17">
    <source>
        <dbReference type="Proteomes" id="UP000628775"/>
    </source>
</evidence>